<feature type="compositionally biased region" description="Pro residues" evidence="1">
    <location>
        <begin position="243"/>
        <end position="256"/>
    </location>
</feature>
<gene>
    <name evidence="2" type="ORF">LCOR_01464.1</name>
</gene>
<dbReference type="OrthoDB" id="2276119at2759"/>
<evidence type="ECO:0000313" key="3">
    <source>
        <dbReference type="Proteomes" id="UP000027586"/>
    </source>
</evidence>
<keyword evidence="3" id="KW-1185">Reference proteome</keyword>
<dbReference type="AlphaFoldDB" id="A0A068RIC3"/>
<accession>A0A068RIC3</accession>
<reference evidence="2" key="1">
    <citation type="submission" date="2013-08" db="EMBL/GenBank/DDBJ databases">
        <title>Gene expansion shapes genome architecture in the human pathogen Lichtheimia corymbifera: an evolutionary genomics analysis in the ancient terrestrial Mucorales (Mucoromycotina).</title>
        <authorList>
            <person name="Schwartze V.U."/>
            <person name="Winter S."/>
            <person name="Shelest E."/>
            <person name="Marcet-Houben M."/>
            <person name="Horn F."/>
            <person name="Wehner S."/>
            <person name="Hoffmann K."/>
            <person name="Riege K."/>
            <person name="Sammeth M."/>
            <person name="Nowrousian M."/>
            <person name="Valiante V."/>
            <person name="Linde J."/>
            <person name="Jacobsen I.D."/>
            <person name="Marz M."/>
            <person name="Brakhage A.A."/>
            <person name="Gabaldon T."/>
            <person name="Bocker S."/>
            <person name="Voigt K."/>
        </authorList>
    </citation>
    <scope>NUCLEOTIDE SEQUENCE [LARGE SCALE GENOMIC DNA]</scope>
    <source>
        <strain evidence="2">FSU 9682</strain>
    </source>
</reference>
<dbReference type="VEuPathDB" id="FungiDB:LCOR_01464.1"/>
<organism evidence="2 3">
    <name type="scientific">Lichtheimia corymbifera JMRC:FSU:9682</name>
    <dbReference type="NCBI Taxonomy" id="1263082"/>
    <lineage>
        <taxon>Eukaryota</taxon>
        <taxon>Fungi</taxon>
        <taxon>Fungi incertae sedis</taxon>
        <taxon>Mucoromycota</taxon>
        <taxon>Mucoromycotina</taxon>
        <taxon>Mucoromycetes</taxon>
        <taxon>Mucorales</taxon>
        <taxon>Lichtheimiaceae</taxon>
        <taxon>Lichtheimia</taxon>
    </lineage>
</organism>
<name>A0A068RIC3_9FUNG</name>
<comment type="caution">
    <text evidence="2">The sequence shown here is derived from an EMBL/GenBank/DDBJ whole genome shotgun (WGS) entry which is preliminary data.</text>
</comment>
<dbReference type="STRING" id="1263082.A0A068RIC3"/>
<protein>
    <submittedName>
        <fullName evidence="2">Uncharacterized protein</fullName>
    </submittedName>
</protein>
<dbReference type="EMBL" id="CBTN010000004">
    <property type="protein sequence ID" value="CDH49729.1"/>
    <property type="molecule type" value="Genomic_DNA"/>
</dbReference>
<evidence type="ECO:0000256" key="1">
    <source>
        <dbReference type="SAM" id="MobiDB-lite"/>
    </source>
</evidence>
<sequence>MLSAKVDFTEIIARSNLPLEAMVDDYDVTAADKWNGSGKTQFIRNFIDALNEAQMHMKLAIVTYDMNYESFFFNIVKRELGLPCERISSVLDETWEREYGVLFPTSTAQSYGSNQPTADLVIALDIRLRPNNPVFEKIESHSGNDNDRPPRLWLVTMGSAEMRAAQYMENDTDRPEWDNEWWCDAPGYFDLVWKQNTWPTEEEAMTQRQHVVQSVMQWDTTTTTTIPSPLTPPEIHIAGSSTPPLPPSTPTEPPPTTATDTTTTTADTTTTQSQAG</sequence>
<dbReference type="Proteomes" id="UP000027586">
    <property type="component" value="Unassembled WGS sequence"/>
</dbReference>
<feature type="compositionally biased region" description="Low complexity" evidence="1">
    <location>
        <begin position="257"/>
        <end position="276"/>
    </location>
</feature>
<evidence type="ECO:0000313" key="2">
    <source>
        <dbReference type="EMBL" id="CDH49729.1"/>
    </source>
</evidence>
<feature type="region of interest" description="Disordered" evidence="1">
    <location>
        <begin position="223"/>
        <end position="276"/>
    </location>
</feature>
<proteinExistence type="predicted"/>